<protein>
    <submittedName>
        <fullName evidence="7">Flagellar biogenesis protein FliO</fullName>
    </submittedName>
</protein>
<organism evidence="7 8">
    <name type="scientific">Burkholderia pyrrocinia</name>
    <name type="common">Pseudomonas pyrrocinia</name>
    <dbReference type="NCBI Taxonomy" id="60550"/>
    <lineage>
        <taxon>Bacteria</taxon>
        <taxon>Pseudomonadati</taxon>
        <taxon>Pseudomonadota</taxon>
        <taxon>Betaproteobacteria</taxon>
        <taxon>Burkholderiales</taxon>
        <taxon>Burkholderiaceae</taxon>
        <taxon>Burkholderia</taxon>
        <taxon>Burkholderia cepacia complex</taxon>
    </lineage>
</organism>
<proteinExistence type="predicted"/>
<dbReference type="EMBL" id="QJJY01000006">
    <property type="protein sequence ID" value="PXX35439.1"/>
    <property type="molecule type" value="Genomic_DNA"/>
</dbReference>
<name>A0A318J779_BURPY</name>
<keyword evidence="7" id="KW-0966">Cell projection</keyword>
<gene>
    <name evidence="7" type="ORF">NA66_100679</name>
</gene>
<evidence type="ECO:0000313" key="7">
    <source>
        <dbReference type="EMBL" id="PXX35439.1"/>
    </source>
</evidence>
<dbReference type="GO" id="GO:0016020">
    <property type="term" value="C:membrane"/>
    <property type="evidence" value="ECO:0007669"/>
    <property type="project" value="InterPro"/>
</dbReference>
<keyword evidence="3 6" id="KW-0812">Transmembrane</keyword>
<evidence type="ECO:0000256" key="1">
    <source>
        <dbReference type="ARBA" id="ARBA00004236"/>
    </source>
</evidence>
<keyword evidence="2" id="KW-1003">Cell membrane</keyword>
<evidence type="ECO:0000256" key="5">
    <source>
        <dbReference type="ARBA" id="ARBA00023136"/>
    </source>
</evidence>
<keyword evidence="5 6" id="KW-0472">Membrane</keyword>
<evidence type="ECO:0000256" key="6">
    <source>
        <dbReference type="SAM" id="Phobius"/>
    </source>
</evidence>
<dbReference type="Proteomes" id="UP000247755">
    <property type="component" value="Unassembled WGS sequence"/>
</dbReference>
<dbReference type="Pfam" id="PF04347">
    <property type="entry name" value="FliO"/>
    <property type="match status" value="1"/>
</dbReference>
<evidence type="ECO:0000256" key="2">
    <source>
        <dbReference type="ARBA" id="ARBA00022475"/>
    </source>
</evidence>
<evidence type="ECO:0000256" key="4">
    <source>
        <dbReference type="ARBA" id="ARBA00022989"/>
    </source>
</evidence>
<comment type="caution">
    <text evidence="7">The sequence shown here is derived from an EMBL/GenBank/DDBJ whole genome shotgun (WGS) entry which is preliminary data.</text>
</comment>
<accession>A0A318J779</accession>
<reference evidence="7 8" key="1">
    <citation type="submission" date="2018-05" db="EMBL/GenBank/DDBJ databases">
        <title>Comparative genomics of bacterial root endophytes of switchgrass collected from native prairies over two seasons.</title>
        <authorList>
            <person name="Tang Y."/>
        </authorList>
    </citation>
    <scope>NUCLEOTIDE SEQUENCE [LARGE SCALE GENOMIC DNA]</scope>
    <source>
        <strain evidence="7 8">NFIX32</strain>
    </source>
</reference>
<comment type="subcellular location">
    <subcellularLocation>
        <location evidence="1">Cell membrane</location>
    </subcellularLocation>
</comment>
<sequence length="120" mass="12470">MPTATASGTAAATPSSSTIALGPMLANGIDLYRIGGALLLCIMLGVAAILLLRRYGFGRADGVGMPTGRKCLTIVDTVRLAPRVTLHVVEYDERHVLLALDASGITLLDAHSRPAPETTS</sequence>
<evidence type="ECO:0000313" key="8">
    <source>
        <dbReference type="Proteomes" id="UP000247755"/>
    </source>
</evidence>
<keyword evidence="7" id="KW-0282">Flagellum</keyword>
<dbReference type="GO" id="GO:0044781">
    <property type="term" value="P:bacterial-type flagellum organization"/>
    <property type="evidence" value="ECO:0007669"/>
    <property type="project" value="InterPro"/>
</dbReference>
<evidence type="ECO:0000256" key="3">
    <source>
        <dbReference type="ARBA" id="ARBA00022692"/>
    </source>
</evidence>
<feature type="transmembrane region" description="Helical" evidence="6">
    <location>
        <begin position="31"/>
        <end position="52"/>
    </location>
</feature>
<dbReference type="AlphaFoldDB" id="A0A318J779"/>
<dbReference type="RefSeq" id="WP_256260608.1">
    <property type="nucleotide sequence ID" value="NZ_QJJY01000006.1"/>
</dbReference>
<keyword evidence="4 6" id="KW-1133">Transmembrane helix</keyword>
<keyword evidence="7" id="KW-0969">Cilium</keyword>
<dbReference type="InterPro" id="IPR022781">
    <property type="entry name" value="Flagellar_biosynth_FliO"/>
</dbReference>